<dbReference type="SUPFAM" id="SSF55347">
    <property type="entry name" value="Glyceraldehyde-3-phosphate dehydrogenase-like, C-terminal domain"/>
    <property type="match status" value="1"/>
</dbReference>
<dbReference type="Gene3D" id="3.40.50.720">
    <property type="entry name" value="NAD(P)-binding Rossmann-like Domain"/>
    <property type="match status" value="1"/>
</dbReference>
<protein>
    <submittedName>
        <fullName evidence="3">Gfo/Idh/MocA family protein</fullName>
    </submittedName>
</protein>
<dbReference type="RefSeq" id="WP_263336502.1">
    <property type="nucleotide sequence ID" value="NZ_JAGSYH010000003.1"/>
</dbReference>
<comment type="caution">
    <text evidence="3">The sequence shown here is derived from an EMBL/GenBank/DDBJ whole genome shotgun (WGS) entry which is preliminary data.</text>
</comment>
<dbReference type="Pfam" id="PF01408">
    <property type="entry name" value="GFO_IDH_MocA"/>
    <property type="match status" value="1"/>
</dbReference>
<dbReference type="InterPro" id="IPR055170">
    <property type="entry name" value="GFO_IDH_MocA-like_dom"/>
</dbReference>
<dbReference type="EMBL" id="JBHSPH010000002">
    <property type="protein sequence ID" value="MFC5862720.1"/>
    <property type="molecule type" value="Genomic_DNA"/>
</dbReference>
<evidence type="ECO:0000313" key="4">
    <source>
        <dbReference type="Proteomes" id="UP001596091"/>
    </source>
</evidence>
<dbReference type="PANTHER" id="PTHR43818">
    <property type="entry name" value="BCDNA.GH03377"/>
    <property type="match status" value="1"/>
</dbReference>
<reference evidence="4" key="1">
    <citation type="journal article" date="2019" name="Int. J. Syst. Evol. Microbiol.">
        <title>The Global Catalogue of Microorganisms (GCM) 10K type strain sequencing project: providing services to taxonomists for standard genome sequencing and annotation.</title>
        <authorList>
            <consortium name="The Broad Institute Genomics Platform"/>
            <consortium name="The Broad Institute Genome Sequencing Center for Infectious Disease"/>
            <person name="Wu L."/>
            <person name="Ma J."/>
        </authorList>
    </citation>
    <scope>NUCLEOTIDE SEQUENCE [LARGE SCALE GENOMIC DNA]</scope>
    <source>
        <strain evidence="4">JCM 4087</strain>
    </source>
</reference>
<dbReference type="Gene3D" id="3.30.360.10">
    <property type="entry name" value="Dihydrodipicolinate Reductase, domain 2"/>
    <property type="match status" value="1"/>
</dbReference>
<evidence type="ECO:0000259" key="1">
    <source>
        <dbReference type="Pfam" id="PF01408"/>
    </source>
</evidence>
<feature type="domain" description="Gfo/Idh/MocA-like oxidoreductase N-terminal" evidence="1">
    <location>
        <begin position="34"/>
        <end position="162"/>
    </location>
</feature>
<evidence type="ECO:0000259" key="2">
    <source>
        <dbReference type="Pfam" id="PF22725"/>
    </source>
</evidence>
<dbReference type="InterPro" id="IPR050463">
    <property type="entry name" value="Gfo/Idh/MocA_oxidrdct_glycsds"/>
</dbReference>
<dbReference type="PANTHER" id="PTHR43818:SF5">
    <property type="entry name" value="OXIDOREDUCTASE FAMILY PROTEIN"/>
    <property type="match status" value="1"/>
</dbReference>
<keyword evidence="4" id="KW-1185">Reference proteome</keyword>
<feature type="domain" description="GFO/IDH/MocA-like oxidoreductase" evidence="2">
    <location>
        <begin position="178"/>
        <end position="312"/>
    </location>
</feature>
<dbReference type="InterPro" id="IPR036291">
    <property type="entry name" value="NAD(P)-bd_dom_sf"/>
</dbReference>
<gene>
    <name evidence="3" type="ORF">ACFPT7_10500</name>
</gene>
<organism evidence="3 4">
    <name type="scientific">Acidicapsa dinghuensis</name>
    <dbReference type="NCBI Taxonomy" id="2218256"/>
    <lineage>
        <taxon>Bacteria</taxon>
        <taxon>Pseudomonadati</taxon>
        <taxon>Acidobacteriota</taxon>
        <taxon>Terriglobia</taxon>
        <taxon>Terriglobales</taxon>
        <taxon>Acidobacteriaceae</taxon>
        <taxon>Acidicapsa</taxon>
    </lineage>
</organism>
<evidence type="ECO:0000313" key="3">
    <source>
        <dbReference type="EMBL" id="MFC5862720.1"/>
    </source>
</evidence>
<dbReference type="InterPro" id="IPR000683">
    <property type="entry name" value="Gfo/Idh/MocA-like_OxRdtase_N"/>
</dbReference>
<name>A0ABW1EHL9_9BACT</name>
<dbReference type="Proteomes" id="UP001596091">
    <property type="component" value="Unassembled WGS sequence"/>
</dbReference>
<accession>A0ABW1EHL9</accession>
<proteinExistence type="predicted"/>
<dbReference type="SUPFAM" id="SSF51735">
    <property type="entry name" value="NAD(P)-binding Rossmann-fold domains"/>
    <property type="match status" value="1"/>
</dbReference>
<dbReference type="Pfam" id="PF22725">
    <property type="entry name" value="GFO_IDH_MocA_C3"/>
    <property type="match status" value="1"/>
</dbReference>
<sequence>MDRRQFIQTAGVASGLLLVKPSTAFGYQANSAVRHALLGCGNRGTGVATSFAQNTSAQIVALGDIFADNLAKGHEHFNKVNADLGKAAINDKLLFRGPHAFEELAHSPDVDLIQISTPPFFHVQHLGAAVAGGKHVYCEKPVGIDVKQARQALEIAKRVKPTQSVAVGFQCRNAPPIAALAEHIRGGALGKTAVVVGNYNAPASTEKTREGEGKDEYRLRNWLWDRALSGDILVEQNIHIIDLCNWILGTKPVKASATGGRNVLNHWGDIWDNYQVDYHYPGDVKLSFASTQFGAYGGFDAGLKFYGSEGMATCPYSGPVKILGSQAWEWQDPDQPAAQEGSGKFAANGAFLDNLKYADRDKERAFIETITSGKPINEIASGVDTALSCMLGRMAGYQKHEVTWDELMAHGETYELGMDLNQFA</sequence>